<evidence type="ECO:0000313" key="2">
    <source>
        <dbReference type="EMBL" id="KPM82279.1"/>
    </source>
</evidence>
<dbReference type="PATRIC" id="fig|570156.3.peg.1220"/>
<organism evidence="2 4">
    <name type="scientific">Pseudoalteromonas lipolytica</name>
    <dbReference type="NCBI Taxonomy" id="570156"/>
    <lineage>
        <taxon>Bacteria</taxon>
        <taxon>Pseudomonadati</taxon>
        <taxon>Pseudomonadota</taxon>
        <taxon>Gammaproteobacteria</taxon>
        <taxon>Alteromonadales</taxon>
        <taxon>Pseudoalteromonadaceae</taxon>
        <taxon>Pseudoalteromonas</taxon>
    </lineage>
</organism>
<dbReference type="RefSeq" id="WP_054554102.1">
    <property type="nucleotide sequence ID" value="NZ_JAQPZS010000028.1"/>
</dbReference>
<evidence type="ECO:0000256" key="1">
    <source>
        <dbReference type="RuleBase" id="RU000363"/>
    </source>
</evidence>
<comment type="caution">
    <text evidence="2">The sequence shown here is derived from an EMBL/GenBank/DDBJ whole genome shotgun (WGS) entry which is preliminary data.</text>
</comment>
<dbReference type="InterPro" id="IPR036291">
    <property type="entry name" value="NAD(P)-bd_dom_sf"/>
</dbReference>
<accession>A0A0P7D1R7</accession>
<sequence>MTKHVVVTGANKGIGLNLCKQYSAKGYRVTAVVRTPSEELQALDVKIISDIDVSNADDVATLANYLHGDKIDILVNNAGIFHNETFADMDFAAIEKQISVNSIAPIRITHALQQSLGIDAKVAMITSRMGSIADNGSGGYIGYRMSKAALNAASVSLAYELKDKKIAVGLFHPGFVQTQMVNFAGDISPETAAERLIKRIDELNLSNTGGFWHSNGETLPW</sequence>
<dbReference type="Proteomes" id="UP001377972">
    <property type="component" value="Unassembled WGS sequence"/>
</dbReference>
<reference evidence="2 4" key="1">
    <citation type="submission" date="2015-09" db="EMBL/GenBank/DDBJ databases">
        <title>Draft Genome Sequence of Pseudoalteromonas lipolytica UCD-48B.</title>
        <authorList>
            <person name="Krusor M."/>
            <person name="Coil D.A."/>
            <person name="Lang J.M."/>
            <person name="Eisen J.A."/>
            <person name="Alexiev A."/>
        </authorList>
    </citation>
    <scope>NUCLEOTIDE SEQUENCE [LARGE SCALE GENOMIC DNA]</scope>
    <source>
        <strain evidence="2 4">UCD-48B</strain>
    </source>
</reference>
<evidence type="ECO:0000313" key="4">
    <source>
        <dbReference type="Proteomes" id="UP000050378"/>
    </source>
</evidence>
<dbReference type="Gene3D" id="3.40.50.720">
    <property type="entry name" value="NAD(P)-binding Rossmann-like Domain"/>
    <property type="match status" value="1"/>
</dbReference>
<dbReference type="SUPFAM" id="SSF51735">
    <property type="entry name" value="NAD(P)-binding Rossmann-fold domains"/>
    <property type="match status" value="1"/>
</dbReference>
<dbReference type="PRINTS" id="PR00081">
    <property type="entry name" value="GDHRDH"/>
</dbReference>
<dbReference type="Pfam" id="PF00106">
    <property type="entry name" value="adh_short"/>
    <property type="match status" value="1"/>
</dbReference>
<reference evidence="3 5" key="2">
    <citation type="submission" date="2023-01" db="EMBL/GenBank/DDBJ databases">
        <title>Trichodesmium-associated heterotrophic epibiont bacteria.</title>
        <authorList>
            <person name="Cleveland C.S."/>
            <person name="Webb E.A."/>
        </authorList>
    </citation>
    <scope>NUCLEOTIDE SEQUENCE [LARGE SCALE GENOMIC DNA]</scope>
    <source>
        <strain evidence="3 5">USCH2</strain>
    </source>
</reference>
<keyword evidence="5" id="KW-1185">Reference proteome</keyword>
<proteinExistence type="inferred from homology"/>
<dbReference type="PANTHER" id="PTHR45458">
    <property type="entry name" value="SHORT-CHAIN DEHYDROGENASE/REDUCTASE SDR"/>
    <property type="match status" value="1"/>
</dbReference>
<gene>
    <name evidence="2" type="ORF">AOG27_16455</name>
    <name evidence="3" type="ORF">PQI24_19980</name>
</gene>
<dbReference type="AlphaFoldDB" id="A0A0P7D1R7"/>
<dbReference type="InterPro" id="IPR002347">
    <property type="entry name" value="SDR_fam"/>
</dbReference>
<dbReference type="EMBL" id="JAQPZS010000028">
    <property type="protein sequence ID" value="MEJ6498319.1"/>
    <property type="molecule type" value="Genomic_DNA"/>
</dbReference>
<evidence type="ECO:0000313" key="5">
    <source>
        <dbReference type="Proteomes" id="UP001377972"/>
    </source>
</evidence>
<dbReference type="PANTHER" id="PTHR45458:SF1">
    <property type="entry name" value="SHORT CHAIN DEHYDROGENASE"/>
    <property type="match status" value="1"/>
</dbReference>
<dbReference type="OrthoDB" id="5786478at2"/>
<dbReference type="STRING" id="570156.AOG27_16455"/>
<dbReference type="GO" id="GO:0016616">
    <property type="term" value="F:oxidoreductase activity, acting on the CH-OH group of donors, NAD or NADP as acceptor"/>
    <property type="evidence" value="ECO:0007669"/>
    <property type="project" value="TreeGrafter"/>
</dbReference>
<name>A0A0P7D1R7_9GAMM</name>
<protein>
    <submittedName>
        <fullName evidence="3">SDR family oxidoreductase</fullName>
    </submittedName>
    <submittedName>
        <fullName evidence="2">Short-chain dehydrogenase</fullName>
    </submittedName>
</protein>
<dbReference type="PRINTS" id="PR00080">
    <property type="entry name" value="SDRFAMILY"/>
</dbReference>
<dbReference type="EMBL" id="LJTC01000012">
    <property type="protein sequence ID" value="KPM82279.1"/>
    <property type="molecule type" value="Genomic_DNA"/>
</dbReference>
<evidence type="ECO:0000313" key="3">
    <source>
        <dbReference type="EMBL" id="MEJ6498319.1"/>
    </source>
</evidence>
<comment type="similarity">
    <text evidence="1">Belongs to the short-chain dehydrogenases/reductases (SDR) family.</text>
</comment>
<dbReference type="Proteomes" id="UP000050378">
    <property type="component" value="Unassembled WGS sequence"/>
</dbReference>
<dbReference type="CDD" id="cd05325">
    <property type="entry name" value="carb_red_sniffer_like_SDR_c"/>
    <property type="match status" value="1"/>
</dbReference>
<dbReference type="InterPro" id="IPR052184">
    <property type="entry name" value="SDR_enzymes"/>
</dbReference>